<reference evidence="1" key="1">
    <citation type="journal article" date="2014" name="Int. J. Syst. Evol. Microbiol.">
        <title>Complete genome sequence of Corynebacterium casei LMG S-19264T (=DSM 44701T), isolated from a smear-ripened cheese.</title>
        <authorList>
            <consortium name="US DOE Joint Genome Institute (JGI-PGF)"/>
            <person name="Walter F."/>
            <person name="Albersmeier A."/>
            <person name="Kalinowski J."/>
            <person name="Ruckert C."/>
        </authorList>
    </citation>
    <scope>NUCLEOTIDE SEQUENCE</scope>
    <source>
        <strain evidence="1">JCM 10088</strain>
    </source>
</reference>
<comment type="caution">
    <text evidence="1">The sequence shown here is derived from an EMBL/GenBank/DDBJ whole genome shotgun (WGS) entry which is preliminary data.</text>
</comment>
<gene>
    <name evidence="1" type="ORF">GCM10007981_11880</name>
</gene>
<sequence>MISNKQERLNRLGEVLGDDVKESIKEKGQDSKVRRAMRLTRDLIELLGDDELTKKILSKITADDIVGEVRQIDPELASFLQVWLSIRCSQ</sequence>
<proteinExistence type="predicted"/>
<protein>
    <submittedName>
        <fullName evidence="1">Uncharacterized protein</fullName>
    </submittedName>
</protein>
<evidence type="ECO:0000313" key="1">
    <source>
        <dbReference type="EMBL" id="GGP21167.1"/>
    </source>
</evidence>
<organism evidence="1 2">
    <name type="scientific">Thermocladium modestius</name>
    <dbReference type="NCBI Taxonomy" id="62609"/>
    <lineage>
        <taxon>Archaea</taxon>
        <taxon>Thermoproteota</taxon>
        <taxon>Thermoprotei</taxon>
        <taxon>Thermoproteales</taxon>
        <taxon>Thermoproteaceae</taxon>
        <taxon>Thermocladium</taxon>
    </lineage>
</organism>
<keyword evidence="2" id="KW-1185">Reference proteome</keyword>
<evidence type="ECO:0000313" key="2">
    <source>
        <dbReference type="Proteomes" id="UP000610960"/>
    </source>
</evidence>
<dbReference type="RefSeq" id="WP_188596524.1">
    <property type="nucleotide sequence ID" value="NZ_BMNL01000003.1"/>
</dbReference>
<name>A0A830GW65_9CREN</name>
<reference evidence="1" key="2">
    <citation type="submission" date="2020-09" db="EMBL/GenBank/DDBJ databases">
        <authorList>
            <person name="Sun Q."/>
            <person name="Ohkuma M."/>
        </authorList>
    </citation>
    <scope>NUCLEOTIDE SEQUENCE</scope>
    <source>
        <strain evidence="1">JCM 10088</strain>
    </source>
</reference>
<dbReference type="Proteomes" id="UP000610960">
    <property type="component" value="Unassembled WGS sequence"/>
</dbReference>
<dbReference type="AlphaFoldDB" id="A0A830GW65"/>
<dbReference type="EMBL" id="BMNL01000003">
    <property type="protein sequence ID" value="GGP21167.1"/>
    <property type="molecule type" value="Genomic_DNA"/>
</dbReference>
<accession>A0A830GW65</accession>